<proteinExistence type="inferred from homology"/>
<keyword evidence="14" id="KW-1185">Reference proteome</keyword>
<keyword evidence="5 9" id="KW-0798">TonB box</keyword>
<evidence type="ECO:0000256" key="8">
    <source>
        <dbReference type="PROSITE-ProRule" id="PRU01360"/>
    </source>
</evidence>
<sequence length="828" mass="89852">MKSLASKPFISRPLALVTAISAAGGFFSTPTFAQQDTALEEVVVTGSRREPRSVFDSAAPIDVIGGEEFRNQGGSDMTSLIRNSVPSFNVNAQPISDAATISRPANLRGLAPDHTLVLVNNKRRHRAAVISWQGNGVSDGAQGPDISVIPSIALRQVEVLRDGASAQYGSDAIAGVLNFILKDASEGGSFEAKYGQYSEDSSEDRHSVAANIGLPFTANGFFNVSAEFSEAAATSRSVQRSDAQALIDAGNTAVANPAQVWGAPEVRDEVKTFFNMGVDLDTDQQFYSFGNYARKEVEGGFYFRNPETRTGVFFDGENPLIADLTDDGTGNCGIDVQAALTDPDCFTFQEMFPGGFTPSFGGNVIDASLVAGVKGTLSNDLYYDVSASVGMNDADFFISNTVNASLGPDTPTDFDPGDYTQTETNFNIDLAYPVDVGLASDLNIAGGFEWRDETFEVTAGDEESYEIGPYALQDFSSGSNGFPGFGPIAAGDWSRKNIAAYVDLEVDVLENWMINGAFRWEDFDDFGSTSNFKLATHWQVNDVFALRASYSTGFRAPTPGQSNAFNVSTEINSETGQLENRGAIPSTNPVAVFVGGETLQPEESENATLGAIFTFDNLSVTVDFFDIKVKDRIALSQDFNLTDQERADLIASGVTFAGDLQAFRFFANDFDTTTSGVDIVATYSLESDLGATDFSFAFNQTETEVDDFTPEIISAGRIRELEEGLPETRWNIGVSHMTESIRASLRYSYYDDWFDSEEGLTFDGYGMVDFEGAYSFENGLTTIFGIDNVFDEYPDESPNATNFGNQYSQFAPGGFFGRFMYLRLTYDF</sequence>
<dbReference type="EMBL" id="BSPD01000028">
    <property type="protein sequence ID" value="GLS25276.1"/>
    <property type="molecule type" value="Genomic_DNA"/>
</dbReference>
<organism evidence="13 14">
    <name type="scientific">Marinibactrum halimedae</name>
    <dbReference type="NCBI Taxonomy" id="1444977"/>
    <lineage>
        <taxon>Bacteria</taxon>
        <taxon>Pseudomonadati</taxon>
        <taxon>Pseudomonadota</taxon>
        <taxon>Gammaproteobacteria</taxon>
        <taxon>Cellvibrionales</taxon>
        <taxon>Cellvibrionaceae</taxon>
        <taxon>Marinibactrum</taxon>
    </lineage>
</organism>
<feature type="chain" id="PRO_5041387005" evidence="10">
    <location>
        <begin position="34"/>
        <end position="828"/>
    </location>
</feature>
<evidence type="ECO:0000256" key="10">
    <source>
        <dbReference type="SAM" id="SignalP"/>
    </source>
</evidence>
<evidence type="ECO:0000259" key="12">
    <source>
        <dbReference type="Pfam" id="PF07715"/>
    </source>
</evidence>
<keyword evidence="2 8" id="KW-0813">Transport</keyword>
<keyword evidence="4 8" id="KW-0812">Transmembrane</keyword>
<evidence type="ECO:0000256" key="1">
    <source>
        <dbReference type="ARBA" id="ARBA00004571"/>
    </source>
</evidence>
<name>A0AA37T4A4_9GAMM</name>
<evidence type="ECO:0000256" key="3">
    <source>
        <dbReference type="ARBA" id="ARBA00022452"/>
    </source>
</evidence>
<dbReference type="RefSeq" id="WP_232595782.1">
    <property type="nucleotide sequence ID" value="NZ_BSPD01000028.1"/>
</dbReference>
<evidence type="ECO:0000256" key="4">
    <source>
        <dbReference type="ARBA" id="ARBA00022692"/>
    </source>
</evidence>
<dbReference type="Gene3D" id="2.40.170.20">
    <property type="entry name" value="TonB-dependent receptor, beta-barrel domain"/>
    <property type="match status" value="1"/>
</dbReference>
<dbReference type="InterPro" id="IPR039426">
    <property type="entry name" value="TonB-dep_rcpt-like"/>
</dbReference>
<protein>
    <submittedName>
        <fullName evidence="13">Ferric enterobactin receptor</fullName>
    </submittedName>
</protein>
<evidence type="ECO:0000313" key="14">
    <source>
        <dbReference type="Proteomes" id="UP001156870"/>
    </source>
</evidence>
<dbReference type="InterPro" id="IPR036942">
    <property type="entry name" value="Beta-barrel_TonB_sf"/>
</dbReference>
<dbReference type="InterPro" id="IPR037066">
    <property type="entry name" value="Plug_dom_sf"/>
</dbReference>
<dbReference type="AlphaFoldDB" id="A0AA37T4A4"/>
<dbReference type="PANTHER" id="PTHR47234:SF3">
    <property type="entry name" value="SECRETIN_TONB SHORT N-TERMINAL DOMAIN-CONTAINING PROTEIN"/>
    <property type="match status" value="1"/>
</dbReference>
<dbReference type="CDD" id="cd01347">
    <property type="entry name" value="ligand_gated_channel"/>
    <property type="match status" value="1"/>
</dbReference>
<dbReference type="Gene3D" id="2.170.130.10">
    <property type="entry name" value="TonB-dependent receptor, plug domain"/>
    <property type="match status" value="1"/>
</dbReference>
<comment type="caution">
    <text evidence="13">The sequence shown here is derived from an EMBL/GenBank/DDBJ whole genome shotgun (WGS) entry which is preliminary data.</text>
</comment>
<dbReference type="PROSITE" id="PS52016">
    <property type="entry name" value="TONB_DEPENDENT_REC_3"/>
    <property type="match status" value="1"/>
</dbReference>
<dbReference type="SUPFAM" id="SSF56935">
    <property type="entry name" value="Porins"/>
    <property type="match status" value="1"/>
</dbReference>
<feature type="domain" description="TonB-dependent receptor plug" evidence="12">
    <location>
        <begin position="55"/>
        <end position="176"/>
    </location>
</feature>
<reference evidence="13 14" key="1">
    <citation type="journal article" date="2014" name="Int. J. Syst. Evol. Microbiol.">
        <title>Complete genome sequence of Corynebacterium casei LMG S-19264T (=DSM 44701T), isolated from a smear-ripened cheese.</title>
        <authorList>
            <consortium name="US DOE Joint Genome Institute (JGI-PGF)"/>
            <person name="Walter F."/>
            <person name="Albersmeier A."/>
            <person name="Kalinowski J."/>
            <person name="Ruckert C."/>
        </authorList>
    </citation>
    <scope>NUCLEOTIDE SEQUENCE [LARGE SCALE GENOMIC DNA]</scope>
    <source>
        <strain evidence="13 14">NBRC 110095</strain>
    </source>
</reference>
<comment type="subcellular location">
    <subcellularLocation>
        <location evidence="1 8">Cell outer membrane</location>
        <topology evidence="1 8">Multi-pass membrane protein</topology>
    </subcellularLocation>
</comment>
<dbReference type="Proteomes" id="UP001156870">
    <property type="component" value="Unassembled WGS sequence"/>
</dbReference>
<evidence type="ECO:0000256" key="9">
    <source>
        <dbReference type="RuleBase" id="RU003357"/>
    </source>
</evidence>
<dbReference type="Pfam" id="PF00593">
    <property type="entry name" value="TonB_dep_Rec_b-barrel"/>
    <property type="match status" value="1"/>
</dbReference>
<dbReference type="InterPro" id="IPR012910">
    <property type="entry name" value="Plug_dom"/>
</dbReference>
<keyword evidence="7 8" id="KW-0998">Cell outer membrane</keyword>
<evidence type="ECO:0000256" key="6">
    <source>
        <dbReference type="ARBA" id="ARBA00023136"/>
    </source>
</evidence>
<feature type="signal peptide" evidence="10">
    <location>
        <begin position="1"/>
        <end position="33"/>
    </location>
</feature>
<evidence type="ECO:0000256" key="2">
    <source>
        <dbReference type="ARBA" id="ARBA00022448"/>
    </source>
</evidence>
<dbReference type="Pfam" id="PF07715">
    <property type="entry name" value="Plug"/>
    <property type="match status" value="1"/>
</dbReference>
<evidence type="ECO:0000256" key="5">
    <source>
        <dbReference type="ARBA" id="ARBA00023077"/>
    </source>
</evidence>
<dbReference type="GO" id="GO:0009279">
    <property type="term" value="C:cell outer membrane"/>
    <property type="evidence" value="ECO:0007669"/>
    <property type="project" value="UniProtKB-SubCell"/>
</dbReference>
<comment type="similarity">
    <text evidence="8 9">Belongs to the TonB-dependent receptor family.</text>
</comment>
<accession>A0AA37T4A4</accession>
<keyword evidence="3 8" id="KW-1134">Transmembrane beta strand</keyword>
<evidence type="ECO:0000256" key="7">
    <source>
        <dbReference type="ARBA" id="ARBA00023237"/>
    </source>
</evidence>
<evidence type="ECO:0000259" key="11">
    <source>
        <dbReference type="Pfam" id="PF00593"/>
    </source>
</evidence>
<feature type="domain" description="TonB-dependent receptor-like beta-barrel" evidence="11">
    <location>
        <begin position="370"/>
        <end position="789"/>
    </location>
</feature>
<keyword evidence="6 8" id="KW-0472">Membrane</keyword>
<keyword evidence="10" id="KW-0732">Signal</keyword>
<dbReference type="InterPro" id="IPR000531">
    <property type="entry name" value="Beta-barrel_TonB"/>
</dbReference>
<keyword evidence="13" id="KW-0675">Receptor</keyword>
<evidence type="ECO:0000313" key="13">
    <source>
        <dbReference type="EMBL" id="GLS25276.1"/>
    </source>
</evidence>
<dbReference type="PANTHER" id="PTHR47234">
    <property type="match status" value="1"/>
</dbReference>
<gene>
    <name evidence="13" type="primary">bfeA</name>
    <name evidence="13" type="ORF">GCM10007877_09900</name>
</gene>